<dbReference type="InterPro" id="IPR011659">
    <property type="entry name" value="WD40"/>
</dbReference>
<comment type="similarity">
    <text evidence="1">Belongs to the TolB family.</text>
</comment>
<keyword evidence="4" id="KW-1185">Reference proteome</keyword>
<dbReference type="OrthoDB" id="269409at2"/>
<dbReference type="PANTHER" id="PTHR36842:SF1">
    <property type="entry name" value="PROTEIN TOLB"/>
    <property type="match status" value="1"/>
</dbReference>
<gene>
    <name evidence="3" type="ORF">Pla110_20600</name>
</gene>
<dbReference type="Proteomes" id="UP000317178">
    <property type="component" value="Chromosome"/>
</dbReference>
<dbReference type="Pfam" id="PF07676">
    <property type="entry name" value="PD40"/>
    <property type="match status" value="2"/>
</dbReference>
<name>A0A518CMA8_9PLAN</name>
<evidence type="ECO:0000313" key="3">
    <source>
        <dbReference type="EMBL" id="QDU80333.1"/>
    </source>
</evidence>
<reference evidence="3 4" key="1">
    <citation type="submission" date="2019-02" db="EMBL/GenBank/DDBJ databases">
        <title>Deep-cultivation of Planctomycetes and their phenomic and genomic characterization uncovers novel biology.</title>
        <authorList>
            <person name="Wiegand S."/>
            <person name="Jogler M."/>
            <person name="Boedeker C."/>
            <person name="Pinto D."/>
            <person name="Vollmers J."/>
            <person name="Rivas-Marin E."/>
            <person name="Kohn T."/>
            <person name="Peeters S.H."/>
            <person name="Heuer A."/>
            <person name="Rast P."/>
            <person name="Oberbeckmann S."/>
            <person name="Bunk B."/>
            <person name="Jeske O."/>
            <person name="Meyerdierks A."/>
            <person name="Storesund J.E."/>
            <person name="Kallscheuer N."/>
            <person name="Luecker S."/>
            <person name="Lage O.M."/>
            <person name="Pohl T."/>
            <person name="Merkel B.J."/>
            <person name="Hornburger P."/>
            <person name="Mueller R.-W."/>
            <person name="Bruemmer F."/>
            <person name="Labrenz M."/>
            <person name="Spormann A.M."/>
            <person name="Op den Camp H."/>
            <person name="Overmann J."/>
            <person name="Amann R."/>
            <person name="Jetten M.S.M."/>
            <person name="Mascher T."/>
            <person name="Medema M.H."/>
            <person name="Devos D.P."/>
            <person name="Kaster A.-K."/>
            <person name="Ovreas L."/>
            <person name="Rohde M."/>
            <person name="Galperin M.Y."/>
            <person name="Jogler C."/>
        </authorList>
    </citation>
    <scope>NUCLEOTIDE SEQUENCE [LARGE SCALE GENOMIC DNA]</scope>
    <source>
        <strain evidence="3 4">Pla110</strain>
    </source>
</reference>
<dbReference type="SUPFAM" id="SSF82171">
    <property type="entry name" value="DPP6 N-terminal domain-like"/>
    <property type="match status" value="1"/>
</dbReference>
<dbReference type="InterPro" id="IPR011042">
    <property type="entry name" value="6-blade_b-propeller_TolB-like"/>
</dbReference>
<organism evidence="3 4">
    <name type="scientific">Polystyrenella longa</name>
    <dbReference type="NCBI Taxonomy" id="2528007"/>
    <lineage>
        <taxon>Bacteria</taxon>
        <taxon>Pseudomonadati</taxon>
        <taxon>Planctomycetota</taxon>
        <taxon>Planctomycetia</taxon>
        <taxon>Planctomycetales</taxon>
        <taxon>Planctomycetaceae</taxon>
        <taxon>Polystyrenella</taxon>
    </lineage>
</organism>
<accession>A0A518CMA8</accession>
<evidence type="ECO:0000313" key="4">
    <source>
        <dbReference type="Proteomes" id="UP000317178"/>
    </source>
</evidence>
<proteinExistence type="inferred from homology"/>
<dbReference type="AlphaFoldDB" id="A0A518CMA8"/>
<protein>
    <submittedName>
        <fullName evidence="3">Translocation protein TolB</fullName>
    </submittedName>
</protein>
<keyword evidence="2" id="KW-0732">Signal</keyword>
<dbReference type="RefSeq" id="WP_144995624.1">
    <property type="nucleotide sequence ID" value="NZ_CP036281.1"/>
</dbReference>
<dbReference type="KEGG" id="plon:Pla110_20600"/>
<dbReference type="PANTHER" id="PTHR36842">
    <property type="entry name" value="PROTEIN TOLB HOMOLOG"/>
    <property type="match status" value="1"/>
</dbReference>
<feature type="signal peptide" evidence="2">
    <location>
        <begin position="1"/>
        <end position="29"/>
    </location>
</feature>
<sequence precursor="true">MSLKSIFARTTLLLIALGVNLMSADSICAAEPELSKLKIGYTELRTNLPGGRHANVRTFRAAISQADGSDKLLVAESLVDNQDVWTQFAGWSPDGRQAIILRGWQDPQNATWEEEHKRFRMEKGKWELDTILYDLESGAMLNVSDVERVSHYNGGLFYLPDNAGLGFTPLIDGKSQTYLMDLDGSNKRNVTGEDSGFAYGYSASPQGDLISYHENYQIFLSQPDGSGKMQIETGNSFNFGPSWSPDGEWIMFLSGKHYQSNPYLVRRDGTGLRKLVDLGGYESHILFLDVPDYHQGSSDLPVWSTDGKLVFYTAIVNENVELFQCSLAGEVTQLTNSPSGTLHYHPQPSPDGKWLLYGSMRKGVRQLVVMNVENRTEFEVTHLSKGHAAMWPHWCPYGE</sequence>
<dbReference type="Gene3D" id="2.120.10.30">
    <property type="entry name" value="TolB, C-terminal domain"/>
    <property type="match status" value="2"/>
</dbReference>
<dbReference type="EMBL" id="CP036281">
    <property type="protein sequence ID" value="QDU80333.1"/>
    <property type="molecule type" value="Genomic_DNA"/>
</dbReference>
<evidence type="ECO:0000256" key="1">
    <source>
        <dbReference type="ARBA" id="ARBA00009820"/>
    </source>
</evidence>
<evidence type="ECO:0000256" key="2">
    <source>
        <dbReference type="SAM" id="SignalP"/>
    </source>
</evidence>
<feature type="chain" id="PRO_5021858722" evidence="2">
    <location>
        <begin position="30"/>
        <end position="399"/>
    </location>
</feature>